<dbReference type="InterPro" id="IPR002938">
    <property type="entry name" value="FAD-bd"/>
</dbReference>
<dbReference type="InterPro" id="IPR050641">
    <property type="entry name" value="RIFMO-like"/>
</dbReference>
<dbReference type="EMBL" id="DOGS01000122">
    <property type="protein sequence ID" value="HBQ48441.1"/>
    <property type="molecule type" value="Genomic_DNA"/>
</dbReference>
<evidence type="ECO:0000259" key="3">
    <source>
        <dbReference type="Pfam" id="PF01494"/>
    </source>
</evidence>
<dbReference type="InterPro" id="IPR036188">
    <property type="entry name" value="FAD/NAD-bd_sf"/>
</dbReference>
<reference evidence="4 5" key="1">
    <citation type="journal article" date="2018" name="Nat. Biotechnol.">
        <title>A standardized bacterial taxonomy based on genome phylogeny substantially revises the tree of life.</title>
        <authorList>
            <person name="Parks D.H."/>
            <person name="Chuvochina M."/>
            <person name="Waite D.W."/>
            <person name="Rinke C."/>
            <person name="Skarshewski A."/>
            <person name="Chaumeil P.A."/>
            <person name="Hugenholtz P."/>
        </authorList>
    </citation>
    <scope>NUCLEOTIDE SEQUENCE [LARGE SCALE GENOMIC DNA]</scope>
    <source>
        <strain evidence="4">UBA10378</strain>
    </source>
</reference>
<name>A0A356W455_9PROT</name>
<sequence length="70" mass="7555">MQTDVLIVGAGPVGLVLAIALGQKGVRCTLVEKKDAPEFLPKMERCNARTMEIFRRMGIADKIRAAGLDA</sequence>
<keyword evidence="2" id="KW-0274">FAD</keyword>
<gene>
    <name evidence="4" type="ORF">DD728_06085</name>
</gene>
<dbReference type="Pfam" id="PF01494">
    <property type="entry name" value="FAD_binding_3"/>
    <property type="match status" value="1"/>
</dbReference>
<dbReference type="AlphaFoldDB" id="A0A356W455"/>
<dbReference type="Gene3D" id="3.50.50.60">
    <property type="entry name" value="FAD/NAD(P)-binding domain"/>
    <property type="match status" value="1"/>
</dbReference>
<proteinExistence type="predicted"/>
<dbReference type="PANTHER" id="PTHR43004:SF21">
    <property type="entry name" value="FAD-BINDING DOMAIN-CONTAINING PROTEIN-RELATED"/>
    <property type="match status" value="1"/>
</dbReference>
<dbReference type="SUPFAM" id="SSF51905">
    <property type="entry name" value="FAD/NAD(P)-binding domain"/>
    <property type="match status" value="1"/>
</dbReference>
<feature type="non-terminal residue" evidence="4">
    <location>
        <position position="70"/>
    </location>
</feature>
<protein>
    <submittedName>
        <fullName evidence="4">2-polyprenyl-6-methoxyphenol hydroxylase</fullName>
    </submittedName>
</protein>
<dbReference type="PANTHER" id="PTHR43004">
    <property type="entry name" value="TRK SYSTEM POTASSIUM UPTAKE PROTEIN"/>
    <property type="match status" value="1"/>
</dbReference>
<evidence type="ECO:0000313" key="5">
    <source>
        <dbReference type="Proteomes" id="UP000263957"/>
    </source>
</evidence>
<evidence type="ECO:0000256" key="1">
    <source>
        <dbReference type="ARBA" id="ARBA00022630"/>
    </source>
</evidence>
<evidence type="ECO:0000256" key="2">
    <source>
        <dbReference type="ARBA" id="ARBA00022827"/>
    </source>
</evidence>
<dbReference type="Proteomes" id="UP000263957">
    <property type="component" value="Unassembled WGS sequence"/>
</dbReference>
<keyword evidence="1" id="KW-0285">Flavoprotein</keyword>
<accession>A0A356W455</accession>
<organism evidence="4 5">
    <name type="scientific">Hyphomonas atlantica</name>
    <dbReference type="NCBI Taxonomy" id="1280948"/>
    <lineage>
        <taxon>Bacteria</taxon>
        <taxon>Pseudomonadati</taxon>
        <taxon>Pseudomonadota</taxon>
        <taxon>Alphaproteobacteria</taxon>
        <taxon>Hyphomonadales</taxon>
        <taxon>Hyphomonadaceae</taxon>
        <taxon>Hyphomonas</taxon>
    </lineage>
</organism>
<feature type="domain" description="FAD-binding" evidence="3">
    <location>
        <begin position="2"/>
        <end position="68"/>
    </location>
</feature>
<comment type="caution">
    <text evidence="4">The sequence shown here is derived from an EMBL/GenBank/DDBJ whole genome shotgun (WGS) entry which is preliminary data.</text>
</comment>
<evidence type="ECO:0000313" key="4">
    <source>
        <dbReference type="EMBL" id="HBQ48441.1"/>
    </source>
</evidence>
<dbReference type="GO" id="GO:0071949">
    <property type="term" value="F:FAD binding"/>
    <property type="evidence" value="ECO:0007669"/>
    <property type="project" value="InterPro"/>
</dbReference>
<dbReference type="GO" id="GO:0016709">
    <property type="term" value="F:oxidoreductase activity, acting on paired donors, with incorporation or reduction of molecular oxygen, NAD(P)H as one donor, and incorporation of one atom of oxygen"/>
    <property type="evidence" value="ECO:0007669"/>
    <property type="project" value="UniProtKB-ARBA"/>
</dbReference>